<keyword evidence="5" id="KW-1185">Reference proteome</keyword>
<dbReference type="InterPro" id="IPR022138">
    <property type="entry name" value="DUF3670"/>
</dbReference>
<dbReference type="SMART" id="SM00487">
    <property type="entry name" value="DEXDc"/>
    <property type="match status" value="1"/>
</dbReference>
<gene>
    <name evidence="4" type="ORF">PEDI_37330</name>
</gene>
<dbReference type="PROSITE" id="PS51194">
    <property type="entry name" value="HELICASE_CTER"/>
    <property type="match status" value="1"/>
</dbReference>
<dbReference type="PANTHER" id="PTHR10799">
    <property type="entry name" value="SNF2/RAD54 HELICASE FAMILY"/>
    <property type="match status" value="1"/>
</dbReference>
<evidence type="ECO:0000313" key="4">
    <source>
        <dbReference type="EMBL" id="GJM63181.1"/>
    </source>
</evidence>
<dbReference type="AlphaFoldDB" id="A0AAN4W1V2"/>
<evidence type="ECO:0000256" key="1">
    <source>
        <dbReference type="ARBA" id="ARBA00022801"/>
    </source>
</evidence>
<evidence type="ECO:0000313" key="5">
    <source>
        <dbReference type="Proteomes" id="UP001310022"/>
    </source>
</evidence>
<sequence length="1167" mass="133923">MDYTKNQWGDAWIADLEAIDHQERLAKGADWAGKGAVKQWLIRGHTLWAQVGGQFNHFYRVGFQYPEMSADQKKKIWAYLLEDTYRMVHLFYGVVPEGFGQFLNEQIVFFKPQHWTEMRMQCQCTADAQPCVHTAAALYHFAQQVNKDPLLLYKLQTFDLKTNVARYFQKEGQTLEHSSFQWSSVVDVDFIPENQQIQMVDFGTLPKFTEQRLSFIEENPPLYHKCCKQLLLNAFKKLKKLPDFLPEVEEDFQQSLLAHLKLSDDFFLLFNESGCLLKILHTHAEGFVELIPAGQFNLFCEVIRAIPLSEINWYGPKVQLLRQTLLLCHLAIERQMLQPFVVQSGQKMIVSWTIAHFDANIRQMLEALSRQLSDHLCFLQTNVGVKPITAVPQLLLFAGGLIQPMLSECLLPLHAASAENSIPAILFGDGYLDLAKEEESAQAIALENWLRAFSLEKAEERILLQIDEAENEGQFVLRLLADQTENVQGEELSFRAFLKSAPLKVQMRLFNRIQPLWNRLPVLKQLMEADYQAVTFNQQELANLLIYLLPQLEAMGLQIRLTKALRNLVQPKLTISISSEEQERNKGQLDLKSLFKYDWKVALGDDVLSAEEFEALLDDIEGVVKLKGQYVHLVATDVAKLMAQLQKGGPKIQFAGLLEAALEEHYQGQTIELDQKVRQHLSQIKEVRQVLPPNSLQAQLRPYQQIGYEWLLKNAYLGLGAIMADDMGLGKTLQTLAFLLKLKEEKRLSHNKPALIVVPTSLLTNWQSEIKKFTPLLTTKVYHGQQTELNREFDLLLTTYGKFRMAHERLSEIPFSLMVIDEAQNIKNAQTRQSQLIRAFKVPIKIALSGTPVENRLMEYWSLMDFVNPSLLGTATYFKKHFVKPIEEEQDLERLQIFHNICRPFLMRRLKSDKSIISDLPEKIENNHFCAISPMQASLYQATMEQYMMKMDAAEAKDRSALILQLITALKQICNHPYQHLSHGEQSPEHSGKATALMELMSKVGEAGEKMLIFTQYRQMGNLICDWIRTYFNKEPLFLHGACSRDQRDEMVQKFKKSAAHPFFVLSLKAAGTGLNLVEANHVVHYDLWWNPAVESQATDRAYRIGQQNNVMVHRLISKGTFESQINDLIQKKKVLAEEVVESGGQFLGDMSDRELADFFKLKNAEQ</sequence>
<dbReference type="Gene3D" id="3.40.50.300">
    <property type="entry name" value="P-loop containing nucleotide triphosphate hydrolases"/>
    <property type="match status" value="1"/>
</dbReference>
<dbReference type="CDD" id="cd18793">
    <property type="entry name" value="SF2_C_SNF"/>
    <property type="match status" value="1"/>
</dbReference>
<dbReference type="CDD" id="cd18012">
    <property type="entry name" value="DEXQc_arch_SWI2_SNF2"/>
    <property type="match status" value="1"/>
</dbReference>
<dbReference type="RefSeq" id="WP_338238384.1">
    <property type="nucleotide sequence ID" value="NZ_BQKE01000002.1"/>
</dbReference>
<reference evidence="4 5" key="1">
    <citation type="submission" date="2021-12" db="EMBL/GenBank/DDBJ databases">
        <title>Genome sequencing of bacteria with rrn-lacking chromosome and rrn-plasmid.</title>
        <authorList>
            <person name="Anda M."/>
            <person name="Iwasaki W."/>
        </authorList>
    </citation>
    <scope>NUCLEOTIDE SEQUENCE [LARGE SCALE GENOMIC DNA]</scope>
    <source>
        <strain evidence="4 5">NBRC 15940</strain>
    </source>
</reference>
<dbReference type="InterPro" id="IPR027417">
    <property type="entry name" value="P-loop_NTPase"/>
</dbReference>
<dbReference type="PROSITE" id="PS51192">
    <property type="entry name" value="HELICASE_ATP_BIND_1"/>
    <property type="match status" value="1"/>
</dbReference>
<keyword evidence="1" id="KW-0378">Hydrolase</keyword>
<dbReference type="InterPro" id="IPR049730">
    <property type="entry name" value="SNF2/RAD54-like_C"/>
</dbReference>
<name>A0AAN4W1V2_9BACT</name>
<dbReference type="InterPro" id="IPR014001">
    <property type="entry name" value="Helicase_ATP-bd"/>
</dbReference>
<feature type="domain" description="Helicase ATP-binding" evidence="2">
    <location>
        <begin position="712"/>
        <end position="870"/>
    </location>
</feature>
<dbReference type="Pfam" id="PF12419">
    <property type="entry name" value="DUF3670"/>
    <property type="match status" value="1"/>
</dbReference>
<dbReference type="Proteomes" id="UP001310022">
    <property type="component" value="Unassembled WGS sequence"/>
</dbReference>
<protein>
    <recommendedName>
        <fullName evidence="6">ATP-dependent helicase</fullName>
    </recommendedName>
</protein>
<dbReference type="InterPro" id="IPR000330">
    <property type="entry name" value="SNF2_N"/>
</dbReference>
<dbReference type="InterPro" id="IPR038718">
    <property type="entry name" value="SNF2-like_sf"/>
</dbReference>
<dbReference type="SUPFAM" id="SSF52540">
    <property type="entry name" value="P-loop containing nucleoside triphosphate hydrolases"/>
    <property type="match status" value="2"/>
</dbReference>
<organism evidence="4 5">
    <name type="scientific">Persicobacter diffluens</name>
    <dbReference type="NCBI Taxonomy" id="981"/>
    <lineage>
        <taxon>Bacteria</taxon>
        <taxon>Pseudomonadati</taxon>
        <taxon>Bacteroidota</taxon>
        <taxon>Cytophagia</taxon>
        <taxon>Cytophagales</taxon>
        <taxon>Persicobacteraceae</taxon>
        <taxon>Persicobacter</taxon>
    </lineage>
</organism>
<feature type="domain" description="Helicase C-terminal" evidence="3">
    <location>
        <begin position="996"/>
        <end position="1157"/>
    </location>
</feature>
<evidence type="ECO:0008006" key="6">
    <source>
        <dbReference type="Google" id="ProtNLM"/>
    </source>
</evidence>
<dbReference type="Gene3D" id="3.40.50.10810">
    <property type="entry name" value="Tandem AAA-ATPase domain"/>
    <property type="match status" value="1"/>
</dbReference>
<proteinExistence type="predicted"/>
<dbReference type="GO" id="GO:0005524">
    <property type="term" value="F:ATP binding"/>
    <property type="evidence" value="ECO:0007669"/>
    <property type="project" value="InterPro"/>
</dbReference>
<comment type="caution">
    <text evidence="4">The sequence shown here is derived from an EMBL/GenBank/DDBJ whole genome shotgun (WGS) entry which is preliminary data.</text>
</comment>
<dbReference type="Pfam" id="PF00271">
    <property type="entry name" value="Helicase_C"/>
    <property type="match status" value="1"/>
</dbReference>
<dbReference type="GO" id="GO:0016787">
    <property type="term" value="F:hydrolase activity"/>
    <property type="evidence" value="ECO:0007669"/>
    <property type="project" value="UniProtKB-KW"/>
</dbReference>
<evidence type="ECO:0000259" key="3">
    <source>
        <dbReference type="PROSITE" id="PS51194"/>
    </source>
</evidence>
<dbReference type="SMART" id="SM00490">
    <property type="entry name" value="HELICc"/>
    <property type="match status" value="1"/>
</dbReference>
<dbReference type="Pfam" id="PF00176">
    <property type="entry name" value="SNF2-rel_dom"/>
    <property type="match status" value="1"/>
</dbReference>
<accession>A0AAN4W1V2</accession>
<dbReference type="EMBL" id="BQKE01000002">
    <property type="protein sequence ID" value="GJM63181.1"/>
    <property type="molecule type" value="Genomic_DNA"/>
</dbReference>
<dbReference type="InterPro" id="IPR001650">
    <property type="entry name" value="Helicase_C-like"/>
</dbReference>
<evidence type="ECO:0000259" key="2">
    <source>
        <dbReference type="PROSITE" id="PS51192"/>
    </source>
</evidence>